<evidence type="ECO:0000313" key="4">
    <source>
        <dbReference type="RefSeq" id="XP_034064305.1"/>
    </source>
</evidence>
<dbReference type="PANTHER" id="PTHR22014">
    <property type="entry name" value="RNA-BINDING PROTEIN 33"/>
    <property type="match status" value="1"/>
</dbReference>
<feature type="compositionally biased region" description="Low complexity" evidence="1">
    <location>
        <begin position="954"/>
        <end position="969"/>
    </location>
</feature>
<feature type="region of interest" description="Disordered" evidence="1">
    <location>
        <begin position="1"/>
        <end position="55"/>
    </location>
</feature>
<dbReference type="AlphaFoldDB" id="A0A6P8U036"/>
<sequence>MASVNMTNWCGAITQEERGRGRSGSDLEEDLLGEDWLSGKKNPSEVSDEELNDDLLQSDDEEVTMSGQGVNATVSLGASSQVAEYTDDVVNLGEEEEEGYQQEEEGYTQEYSQDNNNTQMPEEEEPMDYTGEQNEGDDGYQDEVLDIQINEPIDGEFQDDEYQTSYEHGVHQEAPEEQQHEEEEEVEGEAQQEEEEEDEEEPADGSQLFDSEEVENEAGPAEETKEESDEEDEEDEDAGRIRFKSERKDGAVVRLADAGSNRRNIPETLELSEKAKQDLMEFEEQERQKKQNRYGGRGMRGGMQGGRGGRGGRGGGFPSFGMGDFRGGNRGRMMDQRHSLMGVPMSMQQQSSRMPLPHQPHQQQMHSQHHPSRPRGPPPFQDHGRAITQQPLQPLIPQHMAHRSPPMRPQMEPPPRMMSSPPPNFPQQQQQHHQQQPPPQSKNIHINPHFRGPTSSPVQVPLMPPAQSQPRPAVGPQRFPGPGDFQQHMSGNFGQSQRPLHHMEPFRSQPSQGPQDREPLFMGDRAESTRFPGQHMFDHQGPNSLMNSNHSLHQQQQQQQQIQGHMGFGPPGPTFNQPGLGLFPREPPRPNLPPHQGHQGMVGMNQQGPPNQPRPFMGPRQPFGQQGSLFPPPDVQFGMQVRLRGLMGPPVSQLPHQPMHLHQQLHHRQDLPHHQHQHPNVNEPRPMMHHGQNPFHQQQVHGGPRQMSPRPQNPQQRNMSNRQRMNTPMSKQMQHRNSNLRELPVAPANTNMNMNNARPAANIRPVAKAIPGVRPGQPMPDGGRGRGQVVSKMQSQPPGGRTVVRKEIPRTPLDPNEDEETRQYRLKIEEQKRLREEILKTKEMRRQMQAGVRKKELLERISSQTPTPQIQPAQQNQQMPQLVQQQQPQPQQQQRQPPPPQQPQRQLPQRAPQPLNQTFKNPIQVIPPNGNPQILTPRPNVKARLQMVKGNIQQQQQQQTPQVHVPDQQWTQPNPQQRRNCVQIRPGAQIQTLPQKNIPVTPQIQTPGPPQAGAKRTVMQRTKSVDDQQVPQKVRVVKLSGAGVGVGVANPVQQQQQGTWTASPLTQRKVTMAGQQGAVVAAPAGRGVTPQQNRVVVSARGRGRGVAPVGRGRPMSTRQSPKAAETERCTVSIEGLSSSTTDAQLQNLLRSIGPIEMFKMMPQQRKAVATFSSSQHANNFQMSFHRHMIDLSHIDVSLIDG</sequence>
<proteinExistence type="predicted"/>
<dbReference type="InterPro" id="IPR012677">
    <property type="entry name" value="Nucleotide-bd_a/b_plait_sf"/>
</dbReference>
<dbReference type="InterPro" id="IPR000504">
    <property type="entry name" value="RRM_dom"/>
</dbReference>
<feature type="compositionally biased region" description="Low complexity" evidence="1">
    <location>
        <begin position="864"/>
        <end position="895"/>
    </location>
</feature>
<feature type="compositionally biased region" description="Basic and acidic residues" evidence="1">
    <location>
        <begin position="15"/>
        <end position="25"/>
    </location>
</feature>
<feature type="compositionally biased region" description="Acidic residues" evidence="1">
    <location>
        <begin position="179"/>
        <end position="203"/>
    </location>
</feature>
<feature type="region of interest" description="Disordered" evidence="1">
    <location>
        <begin position="1103"/>
        <end position="1126"/>
    </location>
</feature>
<feature type="compositionally biased region" description="Low complexity" evidence="1">
    <location>
        <begin position="1103"/>
        <end position="1114"/>
    </location>
</feature>
<feature type="region of interest" description="Disordered" evidence="1">
    <location>
        <begin position="552"/>
        <end position="633"/>
    </location>
</feature>
<organism evidence="3 4">
    <name type="scientific">Gymnodraco acuticeps</name>
    <name type="common">Antarctic dragonfish</name>
    <dbReference type="NCBI Taxonomy" id="8218"/>
    <lineage>
        <taxon>Eukaryota</taxon>
        <taxon>Metazoa</taxon>
        <taxon>Chordata</taxon>
        <taxon>Craniata</taxon>
        <taxon>Vertebrata</taxon>
        <taxon>Euteleostomi</taxon>
        <taxon>Actinopterygii</taxon>
        <taxon>Neopterygii</taxon>
        <taxon>Teleostei</taxon>
        <taxon>Neoteleostei</taxon>
        <taxon>Acanthomorphata</taxon>
        <taxon>Eupercaria</taxon>
        <taxon>Perciformes</taxon>
        <taxon>Notothenioidei</taxon>
        <taxon>Bathydraconidae</taxon>
        <taxon>Gymnodraco</taxon>
    </lineage>
</organism>
<accession>A0A6P8U036</accession>
<feature type="compositionally biased region" description="Polar residues" evidence="1">
    <location>
        <begin position="709"/>
        <end position="732"/>
    </location>
</feature>
<dbReference type="GO" id="GO:0003723">
    <property type="term" value="F:RNA binding"/>
    <property type="evidence" value="ECO:0007669"/>
    <property type="project" value="InterPro"/>
</dbReference>
<feature type="domain" description="RRM" evidence="2">
    <location>
        <begin position="1130"/>
        <end position="1197"/>
    </location>
</feature>
<protein>
    <submittedName>
        <fullName evidence="4">LOW QUALITY PROTEIN: RNA-binding protein 33</fullName>
    </submittedName>
</protein>
<feature type="compositionally biased region" description="Low complexity" evidence="1">
    <location>
        <begin position="903"/>
        <end position="917"/>
    </location>
</feature>
<evidence type="ECO:0000259" key="2">
    <source>
        <dbReference type="SMART" id="SM00360"/>
    </source>
</evidence>
<feature type="compositionally biased region" description="Acidic residues" evidence="1">
    <location>
        <begin position="134"/>
        <end position="145"/>
    </location>
</feature>
<feature type="compositionally biased region" description="Low complexity" evidence="1">
    <location>
        <begin position="426"/>
        <end position="435"/>
    </location>
</feature>
<feature type="region of interest" description="Disordered" evidence="1">
    <location>
        <begin position="772"/>
        <end position="825"/>
    </location>
</feature>
<reference evidence="4" key="1">
    <citation type="submission" date="2025-08" db="UniProtKB">
        <authorList>
            <consortium name="RefSeq"/>
        </authorList>
    </citation>
    <scope>IDENTIFICATION</scope>
</reference>
<feature type="region of interest" description="Disordered" evidence="1">
    <location>
        <begin position="954"/>
        <end position="975"/>
    </location>
</feature>
<dbReference type="OrthoDB" id="5990677at2759"/>
<dbReference type="SUPFAM" id="SSF54928">
    <property type="entry name" value="RNA-binding domain, RBD"/>
    <property type="match status" value="1"/>
</dbReference>
<dbReference type="FunCoup" id="A0A6P8U036">
    <property type="interactions" value="667"/>
</dbReference>
<feature type="compositionally biased region" description="Acidic residues" evidence="1">
    <location>
        <begin position="93"/>
        <end position="107"/>
    </location>
</feature>
<dbReference type="PANTHER" id="PTHR22014:SF2">
    <property type="entry name" value="RNA-BINDING PROTEIN 33"/>
    <property type="match status" value="1"/>
</dbReference>
<feature type="compositionally biased region" description="Basic and acidic residues" evidence="1">
    <location>
        <begin position="271"/>
        <end position="289"/>
    </location>
</feature>
<dbReference type="InterPro" id="IPR039878">
    <property type="entry name" value="RBM33"/>
</dbReference>
<feature type="compositionally biased region" description="Pro residues" evidence="1">
    <location>
        <begin position="406"/>
        <end position="425"/>
    </location>
</feature>
<feature type="region of interest" description="Disordered" evidence="1">
    <location>
        <begin position="90"/>
        <end position="517"/>
    </location>
</feature>
<feature type="region of interest" description="Disordered" evidence="1">
    <location>
        <begin position="670"/>
        <end position="732"/>
    </location>
</feature>
<feature type="compositionally biased region" description="Polar residues" evidence="1">
    <location>
        <begin position="487"/>
        <end position="498"/>
    </location>
</feature>
<dbReference type="InterPro" id="IPR035979">
    <property type="entry name" value="RBD_domain_sf"/>
</dbReference>
<feature type="compositionally biased region" description="Low complexity" evidence="1">
    <location>
        <begin position="353"/>
        <end position="366"/>
    </location>
</feature>
<evidence type="ECO:0000256" key="1">
    <source>
        <dbReference type="SAM" id="MobiDB-lite"/>
    </source>
</evidence>
<feature type="compositionally biased region" description="Basic and acidic residues" evidence="1">
    <location>
        <begin position="238"/>
        <end position="251"/>
    </location>
</feature>
<feature type="compositionally biased region" description="Acidic residues" evidence="1">
    <location>
        <begin position="153"/>
        <end position="162"/>
    </location>
</feature>
<dbReference type="RefSeq" id="XP_034064305.1">
    <property type="nucleotide sequence ID" value="XM_034208414.1"/>
</dbReference>
<feature type="region of interest" description="Disordered" evidence="1">
    <location>
        <begin position="864"/>
        <end position="936"/>
    </location>
</feature>
<dbReference type="Proteomes" id="UP000515161">
    <property type="component" value="Unplaced"/>
</dbReference>
<feature type="compositionally biased region" description="Basic and acidic residues" evidence="1">
    <location>
        <begin position="168"/>
        <end position="178"/>
    </location>
</feature>
<dbReference type="SMART" id="SM00360">
    <property type="entry name" value="RRM"/>
    <property type="match status" value="1"/>
</dbReference>
<feature type="compositionally biased region" description="Low complexity" evidence="1">
    <location>
        <begin position="554"/>
        <end position="563"/>
    </location>
</feature>
<dbReference type="GeneID" id="117541237"/>
<name>A0A6P8U036_GYMAC</name>
<dbReference type="CTD" id="100149667"/>
<feature type="compositionally biased region" description="Low complexity" evidence="1">
    <location>
        <begin position="389"/>
        <end position="398"/>
    </location>
</feature>
<dbReference type="Gene3D" id="3.30.70.330">
    <property type="match status" value="1"/>
</dbReference>
<keyword evidence="3" id="KW-1185">Reference proteome</keyword>
<dbReference type="InParanoid" id="A0A6P8U036"/>
<gene>
    <name evidence="4" type="primary">rbm33a</name>
</gene>
<feature type="compositionally biased region" description="Gly residues" evidence="1">
    <location>
        <begin position="295"/>
        <end position="330"/>
    </location>
</feature>
<feature type="compositionally biased region" description="Acidic residues" evidence="1">
    <location>
        <begin position="46"/>
        <end position="55"/>
    </location>
</feature>
<dbReference type="KEGG" id="gacu:117541237"/>
<evidence type="ECO:0000313" key="3">
    <source>
        <dbReference type="Proteomes" id="UP000515161"/>
    </source>
</evidence>
<feature type="compositionally biased region" description="Acidic residues" evidence="1">
    <location>
        <begin position="224"/>
        <end position="237"/>
    </location>
</feature>